<name>S8AAI0_DACHA</name>
<dbReference type="HOGENOM" id="CLU_924305_0_0_1"/>
<organism evidence="2 3">
    <name type="scientific">Dactylellina haptotyla (strain CBS 200.50)</name>
    <name type="common">Nematode-trapping fungus</name>
    <name type="synonym">Monacrosporium haptotylum</name>
    <dbReference type="NCBI Taxonomy" id="1284197"/>
    <lineage>
        <taxon>Eukaryota</taxon>
        <taxon>Fungi</taxon>
        <taxon>Dikarya</taxon>
        <taxon>Ascomycota</taxon>
        <taxon>Pezizomycotina</taxon>
        <taxon>Orbiliomycetes</taxon>
        <taxon>Orbiliales</taxon>
        <taxon>Orbiliaceae</taxon>
        <taxon>Dactylellina</taxon>
    </lineage>
</organism>
<reference evidence="3" key="2">
    <citation type="submission" date="2013-04" db="EMBL/GenBank/DDBJ databases">
        <title>Genomic mechanisms accounting for the adaptation to parasitism in nematode-trapping fungi.</title>
        <authorList>
            <person name="Ahren D.G."/>
        </authorList>
    </citation>
    <scope>NUCLEOTIDE SEQUENCE [LARGE SCALE GENOMIC DNA]</scope>
    <source>
        <strain evidence="3">CBS 200.50</strain>
    </source>
</reference>
<gene>
    <name evidence="2" type="ORF">H072_6274</name>
</gene>
<dbReference type="Proteomes" id="UP000015100">
    <property type="component" value="Unassembled WGS sequence"/>
</dbReference>
<feature type="chain" id="PRO_5004560486" evidence="1">
    <location>
        <begin position="29"/>
        <end position="347"/>
    </location>
</feature>
<proteinExistence type="predicted"/>
<accession>S8AAI0</accession>
<dbReference type="AlphaFoldDB" id="S8AAI0"/>
<comment type="caution">
    <text evidence="2">The sequence shown here is derived from an EMBL/GenBank/DDBJ whole genome shotgun (WGS) entry which is preliminary data.</text>
</comment>
<evidence type="ECO:0000313" key="3">
    <source>
        <dbReference type="Proteomes" id="UP000015100"/>
    </source>
</evidence>
<keyword evidence="3" id="KW-1185">Reference proteome</keyword>
<protein>
    <submittedName>
        <fullName evidence="2">Uncharacterized protein</fullName>
    </submittedName>
</protein>
<keyword evidence="1" id="KW-0732">Signal</keyword>
<evidence type="ECO:0000313" key="2">
    <source>
        <dbReference type="EMBL" id="EPS39919.1"/>
    </source>
</evidence>
<sequence>MKLFTIPTSHLGLLPLYFLSILSAVVNSEIVTIPVDPTFADYMQRNWDTLSTIADQMRVLGQAQTLCPIGSGFGFELYPEPPDSEELLETEPIPRYPPINPDEPRGSLTFLVTTAHTILREFDFVIKMTEQGVPSETRKVLAAVGFQNLREAKTVHKYYEQLVLAIDDTLKQFLLFAQWFERGLGLPKRFTIEQANPLMVVSMAMSLRRTKNGMKEEATFDTRRLEGWNDNWVYMNEITSPAPLEIGENGMEFAQENMKSPYWKIILEGEDPIAEEELPIGHEYTVPVLFERLWEWYGCWAGPISIIAEETVKLVPPSREPDAMIVEQEQDVDPMQFLDFMELDDFS</sequence>
<evidence type="ECO:0000256" key="1">
    <source>
        <dbReference type="SAM" id="SignalP"/>
    </source>
</evidence>
<reference evidence="2 3" key="1">
    <citation type="journal article" date="2013" name="PLoS Genet.">
        <title>Genomic mechanisms accounting for the adaptation to parasitism in nematode-trapping fungi.</title>
        <authorList>
            <person name="Meerupati T."/>
            <person name="Andersson K.M."/>
            <person name="Friman E."/>
            <person name="Kumar D."/>
            <person name="Tunlid A."/>
            <person name="Ahren D."/>
        </authorList>
    </citation>
    <scope>NUCLEOTIDE SEQUENCE [LARGE SCALE GENOMIC DNA]</scope>
    <source>
        <strain evidence="2 3">CBS 200.50</strain>
    </source>
</reference>
<dbReference type="EMBL" id="AQGS01000443">
    <property type="protein sequence ID" value="EPS39919.1"/>
    <property type="molecule type" value="Genomic_DNA"/>
</dbReference>
<feature type="signal peptide" evidence="1">
    <location>
        <begin position="1"/>
        <end position="28"/>
    </location>
</feature>